<evidence type="ECO:0000256" key="4">
    <source>
        <dbReference type="ARBA" id="ARBA00023163"/>
    </source>
</evidence>
<comment type="subcellular location">
    <subcellularLocation>
        <location evidence="1">Nucleus</location>
    </subcellularLocation>
</comment>
<name>A0A9E7HRW5_9LILI</name>
<evidence type="ECO:0000256" key="2">
    <source>
        <dbReference type="ARBA" id="ARBA00023015"/>
    </source>
</evidence>
<accession>A0A9E7HRW5</accession>
<dbReference type="GO" id="GO:0045944">
    <property type="term" value="P:positive regulation of transcription by RNA polymerase II"/>
    <property type="evidence" value="ECO:0007669"/>
    <property type="project" value="InterPro"/>
</dbReference>
<dbReference type="GO" id="GO:0005634">
    <property type="term" value="C:nucleus"/>
    <property type="evidence" value="ECO:0007669"/>
    <property type="project" value="UniProtKB-SubCell"/>
</dbReference>
<evidence type="ECO:0000313" key="7">
    <source>
        <dbReference type="EMBL" id="URE39404.1"/>
    </source>
</evidence>
<dbReference type="Gene3D" id="3.40.1810.10">
    <property type="entry name" value="Transcription factor, MADS-box"/>
    <property type="match status" value="1"/>
</dbReference>
<dbReference type="InterPro" id="IPR002100">
    <property type="entry name" value="TF_MADSbox"/>
</dbReference>
<keyword evidence="2" id="KW-0805">Transcription regulation</keyword>
<organism evidence="7 8">
    <name type="scientific">Musa troglodytarum</name>
    <name type="common">fe'i banana</name>
    <dbReference type="NCBI Taxonomy" id="320322"/>
    <lineage>
        <taxon>Eukaryota</taxon>
        <taxon>Viridiplantae</taxon>
        <taxon>Streptophyta</taxon>
        <taxon>Embryophyta</taxon>
        <taxon>Tracheophyta</taxon>
        <taxon>Spermatophyta</taxon>
        <taxon>Magnoliopsida</taxon>
        <taxon>Liliopsida</taxon>
        <taxon>Zingiberales</taxon>
        <taxon>Musaceae</taxon>
        <taxon>Musa</taxon>
    </lineage>
</organism>
<dbReference type="Pfam" id="PF00319">
    <property type="entry name" value="SRF-TF"/>
    <property type="match status" value="1"/>
</dbReference>
<dbReference type="PROSITE" id="PS50066">
    <property type="entry name" value="MADS_BOX_2"/>
    <property type="match status" value="1"/>
</dbReference>
<dbReference type="AlphaFoldDB" id="A0A9E7HRW5"/>
<gene>
    <name evidence="7" type="ORF">MUK42_15547</name>
</gene>
<dbReference type="InterPro" id="IPR050142">
    <property type="entry name" value="MADS-box/MEF2_TF"/>
</dbReference>
<evidence type="ECO:0000256" key="1">
    <source>
        <dbReference type="ARBA" id="ARBA00004123"/>
    </source>
</evidence>
<dbReference type="PANTHER" id="PTHR48019">
    <property type="entry name" value="SERUM RESPONSE FACTOR HOMOLOG"/>
    <property type="match status" value="1"/>
</dbReference>
<keyword evidence="3" id="KW-0238">DNA-binding</keyword>
<dbReference type="InterPro" id="IPR036879">
    <property type="entry name" value="TF_MADSbox_sf"/>
</dbReference>
<dbReference type="PRINTS" id="PR00404">
    <property type="entry name" value="MADSDOMAIN"/>
</dbReference>
<keyword evidence="5" id="KW-0539">Nucleus</keyword>
<dbReference type="CDD" id="cd00265">
    <property type="entry name" value="MADS_MEF2_like"/>
    <property type="match status" value="1"/>
</dbReference>
<dbReference type="GO" id="GO:0046983">
    <property type="term" value="F:protein dimerization activity"/>
    <property type="evidence" value="ECO:0007669"/>
    <property type="project" value="InterPro"/>
</dbReference>
<evidence type="ECO:0000256" key="5">
    <source>
        <dbReference type="ARBA" id="ARBA00023242"/>
    </source>
</evidence>
<dbReference type="EMBL" id="CP097510">
    <property type="protein sequence ID" value="URE39403.1"/>
    <property type="molecule type" value="Genomic_DNA"/>
</dbReference>
<dbReference type="EMBL" id="CP097510">
    <property type="protein sequence ID" value="URE39404.1"/>
    <property type="molecule type" value="Genomic_DNA"/>
</dbReference>
<dbReference type="OrthoDB" id="1933443at2759"/>
<keyword evidence="4" id="KW-0804">Transcription</keyword>
<proteinExistence type="predicted"/>
<feature type="domain" description="MADS-box" evidence="6">
    <location>
        <begin position="1"/>
        <end position="61"/>
    </location>
</feature>
<dbReference type="SUPFAM" id="SSF55455">
    <property type="entry name" value="SRF-like"/>
    <property type="match status" value="1"/>
</dbReference>
<sequence length="200" mass="22759">MGRRRVELRRIEDNTSRQVCFSKRRNGLLKKAKELSVLCDVEVGLILSSAKGKLYHFASPYRNSFPQIPVMDGLHLFAFSDFDNMDICGTQGMKRMGCLKDFSYPRVDCQILEIVQWCLDETNISKLSVNDLSQLESILEGTLAQTTSRKASTHLMLETISKLHEKEMALLREKIFQSDMVLSLEMNETVGKGDCRNADT</sequence>
<reference evidence="7" key="1">
    <citation type="submission" date="2022-05" db="EMBL/GenBank/DDBJ databases">
        <title>The Musa troglodytarum L. genome provides insights into the mechanism of non-climacteric behaviour and enrichment of carotenoids.</title>
        <authorList>
            <person name="Wang J."/>
        </authorList>
    </citation>
    <scope>NUCLEOTIDE SEQUENCE</scope>
    <source>
        <tissue evidence="7">Leaf</tissue>
    </source>
</reference>
<evidence type="ECO:0000256" key="3">
    <source>
        <dbReference type="ARBA" id="ARBA00023125"/>
    </source>
</evidence>
<dbReference type="Proteomes" id="UP001055439">
    <property type="component" value="Chromosome 8"/>
</dbReference>
<dbReference type="InterPro" id="IPR033896">
    <property type="entry name" value="MEF2-like_N"/>
</dbReference>
<evidence type="ECO:0000313" key="8">
    <source>
        <dbReference type="Proteomes" id="UP001055439"/>
    </source>
</evidence>
<evidence type="ECO:0000259" key="6">
    <source>
        <dbReference type="PROSITE" id="PS50066"/>
    </source>
</evidence>
<keyword evidence="8" id="KW-1185">Reference proteome</keyword>
<protein>
    <submittedName>
        <fullName evidence="7">K-box region</fullName>
    </submittedName>
</protein>
<dbReference type="SMART" id="SM00432">
    <property type="entry name" value="MADS"/>
    <property type="match status" value="1"/>
</dbReference>
<dbReference type="GO" id="GO:0000977">
    <property type="term" value="F:RNA polymerase II transcription regulatory region sequence-specific DNA binding"/>
    <property type="evidence" value="ECO:0007669"/>
    <property type="project" value="InterPro"/>
</dbReference>